<dbReference type="EMBL" id="PP179316">
    <property type="protein sequence ID" value="XAI69930.1"/>
    <property type="molecule type" value="Genomic_DNA"/>
</dbReference>
<reference evidence="1" key="1">
    <citation type="journal article" date="2024" name="J. Gen. Virol.">
        <title>Novel phages of Pseudomonas syringae unveil numerous potential auxiliary metabolic genes.</title>
        <authorList>
            <person name="Feltin C."/>
            <person name="Garneau J.R."/>
            <person name="Morris C.E."/>
            <person name="Berard A."/>
            <person name="Torres-Barcelo C."/>
        </authorList>
    </citation>
    <scope>NUCLEOTIDE SEQUENCE</scope>
</reference>
<name>A0AAU6W056_9VIRU</name>
<gene>
    <name evidence="1" type="ORF">Pavpe01_00018</name>
</gene>
<organism evidence="1">
    <name type="scientific">Pseudomonas phage Pavpe01</name>
    <dbReference type="NCBI Taxonomy" id="3138545"/>
    <lineage>
        <taxon>Viruses</taxon>
    </lineage>
</organism>
<accession>A0AAU6W056</accession>
<sequence length="199" mass="20645">MAKLNKAALALLAVIVTATQSEAGFAYAAAKDAKQLIADGLVEQNEGMSNEAGEFATRATEKGIAMQLNENTNAADSGTDSAASATVSSFAVVADIPMPGASRGGRSNETYPFDKLAAGQSFFVPATDAKPNPAKSLASTVTSANERYSEEVEGETRVNRKGNTVPATRQIREFAVRTVADGAPWGFPGQAGAGVWRTL</sequence>
<protein>
    <submittedName>
        <fullName evidence="1">Uncharacterized protein</fullName>
    </submittedName>
</protein>
<proteinExistence type="predicted"/>
<dbReference type="InterPro" id="IPR055727">
    <property type="entry name" value="DUF7303"/>
</dbReference>
<evidence type="ECO:0000313" key="1">
    <source>
        <dbReference type="EMBL" id="XAI69930.1"/>
    </source>
</evidence>
<dbReference type="Pfam" id="PF23978">
    <property type="entry name" value="DUF7303"/>
    <property type="match status" value="1"/>
</dbReference>